<organism evidence="3">
    <name type="scientific">Serpula lacrymans var. lacrymans (strain S7.3)</name>
    <name type="common">Dry rot fungus</name>
    <dbReference type="NCBI Taxonomy" id="936435"/>
    <lineage>
        <taxon>Eukaryota</taxon>
        <taxon>Fungi</taxon>
        <taxon>Dikarya</taxon>
        <taxon>Basidiomycota</taxon>
        <taxon>Agaricomycotina</taxon>
        <taxon>Agaricomycetes</taxon>
        <taxon>Agaricomycetidae</taxon>
        <taxon>Boletales</taxon>
        <taxon>Coniophorineae</taxon>
        <taxon>Serpulaceae</taxon>
        <taxon>Serpula</taxon>
    </lineage>
</organism>
<feature type="compositionally biased region" description="Polar residues" evidence="1">
    <location>
        <begin position="31"/>
        <end position="60"/>
    </location>
</feature>
<evidence type="ECO:0000256" key="1">
    <source>
        <dbReference type="SAM" id="MobiDB-lite"/>
    </source>
</evidence>
<dbReference type="STRING" id="936435.F8QEM1"/>
<dbReference type="InParanoid" id="F8QEM1"/>
<sequence length="186" mass="20432">MPPSYSAPHSPSSSQDGDYDNEHESDGGGDQSQAQTPESSSGHGPRNGTHSNNSFMSHPTASHVGNMHTLASHNSAENVSGSASNHGNEVPQEYRTEVDRIFFDFLNKICSNLDATDAKGEPIHQTLMAKKMQRLDESPDFRPFKFRIQAFTNAFLEELAMQGYPEEKIPMKRSVITCGVNHTSHA</sequence>
<feature type="non-terminal residue" evidence="2">
    <location>
        <position position="186"/>
    </location>
</feature>
<feature type="region of interest" description="Disordered" evidence="1">
    <location>
        <begin position="1"/>
        <end position="66"/>
    </location>
</feature>
<evidence type="ECO:0000313" key="2">
    <source>
        <dbReference type="EMBL" id="EGN93277.1"/>
    </source>
</evidence>
<proteinExistence type="predicted"/>
<dbReference type="EMBL" id="GL945493">
    <property type="protein sequence ID" value="EGN93277.1"/>
    <property type="molecule type" value="Genomic_DNA"/>
</dbReference>
<dbReference type="AlphaFoldDB" id="F8QEM1"/>
<reference evidence="3" key="1">
    <citation type="journal article" date="2011" name="Science">
        <title>The plant cell wall-decomposing machinery underlies the functional diversity of forest fungi.</title>
        <authorList>
            <person name="Eastwood D.C."/>
            <person name="Floudas D."/>
            <person name="Binder M."/>
            <person name="Majcherczyk A."/>
            <person name="Schneider P."/>
            <person name="Aerts A."/>
            <person name="Asiegbu F.O."/>
            <person name="Baker S.E."/>
            <person name="Barry K."/>
            <person name="Bendiksby M."/>
            <person name="Blumentritt M."/>
            <person name="Coutinho P.M."/>
            <person name="Cullen D."/>
            <person name="de Vries R.P."/>
            <person name="Gathman A."/>
            <person name="Goodell B."/>
            <person name="Henrissat B."/>
            <person name="Ihrmark K."/>
            <person name="Kauserud H."/>
            <person name="Kohler A."/>
            <person name="LaButti K."/>
            <person name="Lapidus A."/>
            <person name="Lavin J.L."/>
            <person name="Lee Y.-H."/>
            <person name="Lindquist E."/>
            <person name="Lilly W."/>
            <person name="Lucas S."/>
            <person name="Morin E."/>
            <person name="Murat C."/>
            <person name="Oguiza J.A."/>
            <person name="Park J."/>
            <person name="Pisabarro A.G."/>
            <person name="Riley R."/>
            <person name="Rosling A."/>
            <person name="Salamov A."/>
            <person name="Schmidt O."/>
            <person name="Schmutz J."/>
            <person name="Skrede I."/>
            <person name="Stenlid J."/>
            <person name="Wiebenga A."/>
            <person name="Xie X."/>
            <person name="Kuees U."/>
            <person name="Hibbett D.S."/>
            <person name="Hoffmeister D."/>
            <person name="Hoegberg N."/>
            <person name="Martin F."/>
            <person name="Grigoriev I.V."/>
            <person name="Watkinson S.C."/>
        </authorList>
    </citation>
    <scope>NUCLEOTIDE SEQUENCE [LARGE SCALE GENOMIC DNA]</scope>
    <source>
        <strain evidence="3">strain S7.3</strain>
    </source>
</reference>
<name>F8QEM1_SERL3</name>
<evidence type="ECO:0000313" key="3">
    <source>
        <dbReference type="Proteomes" id="UP000008063"/>
    </source>
</evidence>
<feature type="compositionally biased region" description="Low complexity" evidence="1">
    <location>
        <begin position="1"/>
        <end position="14"/>
    </location>
</feature>
<dbReference type="Proteomes" id="UP000008063">
    <property type="component" value="Unassembled WGS sequence"/>
</dbReference>
<gene>
    <name evidence="2" type="ORF">SERLA73DRAFT_189825</name>
</gene>
<accession>F8QEM1</accession>
<keyword evidence="3" id="KW-1185">Reference proteome</keyword>
<dbReference type="HOGENOM" id="CLU_1457838_0_0_1"/>
<protein>
    <submittedName>
        <fullName evidence="2">Uncharacterized protein</fullName>
    </submittedName>
</protein>